<accession>A0A8J4XT65</accession>
<proteinExistence type="predicted"/>
<comment type="caution">
    <text evidence="1">The sequence shown here is derived from an EMBL/GenBank/DDBJ whole genome shotgun (WGS) entry which is preliminary data.</text>
</comment>
<reference evidence="1" key="1">
    <citation type="submission" date="2020-07" db="EMBL/GenBank/DDBJ databases">
        <title>The High-quality genome of the commercially important snow crab, Chionoecetes opilio.</title>
        <authorList>
            <person name="Jeong J.-H."/>
            <person name="Ryu S."/>
        </authorList>
    </citation>
    <scope>NUCLEOTIDE SEQUENCE</scope>
    <source>
        <strain evidence="1">MADBK_172401_WGS</strain>
        <tissue evidence="1">Digestive gland</tissue>
    </source>
</reference>
<gene>
    <name evidence="1" type="ORF">GWK47_014495</name>
</gene>
<evidence type="ECO:0000313" key="1">
    <source>
        <dbReference type="EMBL" id="KAG0714248.1"/>
    </source>
</evidence>
<protein>
    <submittedName>
        <fullName evidence="1">Uncharacterized protein</fullName>
    </submittedName>
</protein>
<sequence>MRDSRSPPPRCIEQPMADFLTLKILACYCAVEWDICKNCGPKKEEVFVNRKDITASLFSVFRDGKCKLLDILPCKWAGTQCTFTHRILNEVGVNTLFERGSTPAEVHLLGDRDIEGQDWLLTPYTCDQSRTSVTLQHRPQEDTLHCGTRDEALKRRFHVLTVKLRVYPPPPPKRSARS</sequence>
<dbReference type="AlphaFoldDB" id="A0A8J4XT65"/>
<organism evidence="1 2">
    <name type="scientific">Chionoecetes opilio</name>
    <name type="common">Atlantic snow crab</name>
    <name type="synonym">Cancer opilio</name>
    <dbReference type="NCBI Taxonomy" id="41210"/>
    <lineage>
        <taxon>Eukaryota</taxon>
        <taxon>Metazoa</taxon>
        <taxon>Ecdysozoa</taxon>
        <taxon>Arthropoda</taxon>
        <taxon>Crustacea</taxon>
        <taxon>Multicrustacea</taxon>
        <taxon>Malacostraca</taxon>
        <taxon>Eumalacostraca</taxon>
        <taxon>Eucarida</taxon>
        <taxon>Decapoda</taxon>
        <taxon>Pleocyemata</taxon>
        <taxon>Brachyura</taxon>
        <taxon>Eubrachyura</taxon>
        <taxon>Majoidea</taxon>
        <taxon>Majidae</taxon>
        <taxon>Chionoecetes</taxon>
    </lineage>
</organism>
<keyword evidence="2" id="KW-1185">Reference proteome</keyword>
<dbReference type="EMBL" id="JACEEZ010020702">
    <property type="protein sequence ID" value="KAG0714248.1"/>
    <property type="molecule type" value="Genomic_DNA"/>
</dbReference>
<dbReference type="Proteomes" id="UP000770661">
    <property type="component" value="Unassembled WGS sequence"/>
</dbReference>
<name>A0A8J4XT65_CHIOP</name>
<evidence type="ECO:0000313" key="2">
    <source>
        <dbReference type="Proteomes" id="UP000770661"/>
    </source>
</evidence>